<keyword evidence="2" id="KW-1185">Reference proteome</keyword>
<name>A0ACC0AC10_CATRO</name>
<evidence type="ECO:0000313" key="2">
    <source>
        <dbReference type="Proteomes" id="UP001060085"/>
    </source>
</evidence>
<reference evidence="2" key="1">
    <citation type="journal article" date="2023" name="Nat. Plants">
        <title>Single-cell RNA sequencing provides a high-resolution roadmap for understanding the multicellular compartmentation of specialized metabolism.</title>
        <authorList>
            <person name="Sun S."/>
            <person name="Shen X."/>
            <person name="Li Y."/>
            <person name="Li Y."/>
            <person name="Wang S."/>
            <person name="Li R."/>
            <person name="Zhang H."/>
            <person name="Shen G."/>
            <person name="Guo B."/>
            <person name="Wei J."/>
            <person name="Xu J."/>
            <person name="St-Pierre B."/>
            <person name="Chen S."/>
            <person name="Sun C."/>
        </authorList>
    </citation>
    <scope>NUCLEOTIDE SEQUENCE [LARGE SCALE GENOMIC DNA]</scope>
</reference>
<accession>A0ACC0AC10</accession>
<organism evidence="1 2">
    <name type="scientific">Catharanthus roseus</name>
    <name type="common">Madagascar periwinkle</name>
    <name type="synonym">Vinca rosea</name>
    <dbReference type="NCBI Taxonomy" id="4058"/>
    <lineage>
        <taxon>Eukaryota</taxon>
        <taxon>Viridiplantae</taxon>
        <taxon>Streptophyta</taxon>
        <taxon>Embryophyta</taxon>
        <taxon>Tracheophyta</taxon>
        <taxon>Spermatophyta</taxon>
        <taxon>Magnoliopsida</taxon>
        <taxon>eudicotyledons</taxon>
        <taxon>Gunneridae</taxon>
        <taxon>Pentapetalae</taxon>
        <taxon>asterids</taxon>
        <taxon>lamiids</taxon>
        <taxon>Gentianales</taxon>
        <taxon>Apocynaceae</taxon>
        <taxon>Rauvolfioideae</taxon>
        <taxon>Vinceae</taxon>
        <taxon>Catharanthinae</taxon>
        <taxon>Catharanthus</taxon>
    </lineage>
</organism>
<dbReference type="Proteomes" id="UP001060085">
    <property type="component" value="Linkage Group LG06"/>
</dbReference>
<dbReference type="EMBL" id="CM044706">
    <property type="protein sequence ID" value="KAI5657704.1"/>
    <property type="molecule type" value="Genomic_DNA"/>
</dbReference>
<protein>
    <submittedName>
        <fullName evidence="1">Uncharacterized protein</fullName>
    </submittedName>
</protein>
<comment type="caution">
    <text evidence="1">The sequence shown here is derived from an EMBL/GenBank/DDBJ whole genome shotgun (WGS) entry which is preliminary data.</text>
</comment>
<gene>
    <name evidence="1" type="ORF">M9H77_26497</name>
</gene>
<sequence length="167" mass="19649">MFHLVIYYDFSENKTLVVHSQKIYNVVAKIKRNRIQGRNTIEEVLCLRAERGYTVFHRNREDNNVLSDIVVAQPTSIGMIRTWPYVLIMDTAYKTNKTSQWQQLLCAMNRQRYTDGFFNKSSTYILHLLCQMVRGLDLSSVSFWDRDNEPGRERTFCVEVVAINVSR</sequence>
<evidence type="ECO:0000313" key="1">
    <source>
        <dbReference type="EMBL" id="KAI5657704.1"/>
    </source>
</evidence>
<proteinExistence type="predicted"/>